<evidence type="ECO:0000256" key="1">
    <source>
        <dbReference type="ARBA" id="ARBA00012513"/>
    </source>
</evidence>
<feature type="domain" description="Protein kinase" evidence="10">
    <location>
        <begin position="413"/>
        <end position="707"/>
    </location>
</feature>
<keyword evidence="12" id="KW-1185">Reference proteome</keyword>
<feature type="compositionally biased region" description="Polar residues" evidence="9">
    <location>
        <begin position="87"/>
        <end position="96"/>
    </location>
</feature>
<organism evidence="11 12">
    <name type="scientific">Sporidiobolus salmonicolor</name>
    <name type="common">Yeast-like fungus</name>
    <name type="synonym">Sporobolomyces salmonicolor</name>
    <dbReference type="NCBI Taxonomy" id="5005"/>
    <lineage>
        <taxon>Eukaryota</taxon>
        <taxon>Fungi</taxon>
        <taxon>Dikarya</taxon>
        <taxon>Basidiomycota</taxon>
        <taxon>Pucciniomycotina</taxon>
        <taxon>Microbotryomycetes</taxon>
        <taxon>Sporidiobolales</taxon>
        <taxon>Sporidiobolaceae</taxon>
        <taxon>Sporobolomyces</taxon>
    </lineage>
</organism>
<feature type="compositionally biased region" description="Low complexity" evidence="9">
    <location>
        <begin position="778"/>
        <end position="793"/>
    </location>
</feature>
<dbReference type="Gene3D" id="1.10.510.10">
    <property type="entry name" value="Transferase(Phosphotransferase) domain 1"/>
    <property type="match status" value="1"/>
</dbReference>
<evidence type="ECO:0000259" key="10">
    <source>
        <dbReference type="PROSITE" id="PS50011"/>
    </source>
</evidence>
<feature type="compositionally biased region" description="Low complexity" evidence="9">
    <location>
        <begin position="97"/>
        <end position="125"/>
    </location>
</feature>
<feature type="compositionally biased region" description="Low complexity" evidence="9">
    <location>
        <begin position="165"/>
        <end position="180"/>
    </location>
</feature>
<dbReference type="Gene3D" id="2.30.29.30">
    <property type="entry name" value="Pleckstrin-homology domain (PH domain)/Phosphotyrosine-binding domain (PTB)"/>
    <property type="match status" value="1"/>
</dbReference>
<keyword evidence="4" id="KW-0547">Nucleotide-binding</keyword>
<comment type="catalytic activity">
    <reaction evidence="8">
        <text>L-seryl-[protein] + ATP = O-phospho-L-seryl-[protein] + ADP + H(+)</text>
        <dbReference type="Rhea" id="RHEA:17989"/>
        <dbReference type="Rhea" id="RHEA-COMP:9863"/>
        <dbReference type="Rhea" id="RHEA-COMP:11604"/>
        <dbReference type="ChEBI" id="CHEBI:15378"/>
        <dbReference type="ChEBI" id="CHEBI:29999"/>
        <dbReference type="ChEBI" id="CHEBI:30616"/>
        <dbReference type="ChEBI" id="CHEBI:83421"/>
        <dbReference type="ChEBI" id="CHEBI:456216"/>
        <dbReference type="EC" id="2.7.11.1"/>
    </reaction>
</comment>
<dbReference type="GO" id="GO:0004674">
    <property type="term" value="F:protein serine/threonine kinase activity"/>
    <property type="evidence" value="ECO:0007669"/>
    <property type="project" value="UniProtKB-KW"/>
</dbReference>
<dbReference type="Gene3D" id="3.30.200.20">
    <property type="entry name" value="Phosphorylase Kinase, domain 1"/>
    <property type="match status" value="1"/>
</dbReference>
<evidence type="ECO:0000256" key="8">
    <source>
        <dbReference type="ARBA" id="ARBA00048679"/>
    </source>
</evidence>
<dbReference type="Proteomes" id="UP000243876">
    <property type="component" value="Unassembled WGS sequence"/>
</dbReference>
<proteinExistence type="predicted"/>
<keyword evidence="5" id="KW-0418">Kinase</keyword>
<evidence type="ECO:0000313" key="12">
    <source>
        <dbReference type="Proteomes" id="UP000243876"/>
    </source>
</evidence>
<dbReference type="AlphaFoldDB" id="A0A0D6ETC8"/>
<feature type="compositionally biased region" description="Low complexity" evidence="9">
    <location>
        <begin position="51"/>
        <end position="61"/>
    </location>
</feature>
<dbReference type="PROSITE" id="PS50011">
    <property type="entry name" value="PROTEIN_KINASE_DOM"/>
    <property type="match status" value="1"/>
</dbReference>
<evidence type="ECO:0000256" key="9">
    <source>
        <dbReference type="SAM" id="MobiDB-lite"/>
    </source>
</evidence>
<keyword evidence="6" id="KW-0067">ATP-binding</keyword>
<protein>
    <recommendedName>
        <fullName evidence="1">non-specific serine/threonine protein kinase</fullName>
        <ecNumber evidence="1">2.7.11.1</ecNumber>
    </recommendedName>
</protein>
<feature type="compositionally biased region" description="Low complexity" evidence="9">
    <location>
        <begin position="1"/>
        <end position="42"/>
    </location>
</feature>
<feature type="region of interest" description="Disordered" evidence="9">
    <location>
        <begin position="264"/>
        <end position="410"/>
    </location>
</feature>
<feature type="region of interest" description="Disordered" evidence="9">
    <location>
        <begin position="777"/>
        <end position="806"/>
    </location>
</feature>
<feature type="non-terminal residue" evidence="11">
    <location>
        <position position="1"/>
    </location>
</feature>
<dbReference type="PANTHER" id="PTHR24356">
    <property type="entry name" value="SERINE/THREONINE-PROTEIN KINASE"/>
    <property type="match status" value="1"/>
</dbReference>
<reference evidence="12" key="1">
    <citation type="submission" date="2015-02" db="EMBL/GenBank/DDBJ databases">
        <authorList>
            <person name="Gon?alves P."/>
        </authorList>
    </citation>
    <scope>NUCLEOTIDE SEQUENCE [LARGE SCALE GENOMIC DNA]</scope>
</reference>
<dbReference type="OrthoDB" id="347657at2759"/>
<keyword evidence="2" id="KW-0723">Serine/threonine-protein kinase</keyword>
<dbReference type="Pfam" id="PF00069">
    <property type="entry name" value="Pkinase"/>
    <property type="match status" value="1"/>
</dbReference>
<dbReference type="EMBL" id="CENE01000058">
    <property type="protein sequence ID" value="CEQ43199.1"/>
    <property type="molecule type" value="Genomic_DNA"/>
</dbReference>
<feature type="compositionally biased region" description="Polar residues" evidence="9">
    <location>
        <begin position="339"/>
        <end position="348"/>
    </location>
</feature>
<feature type="region of interest" description="Disordered" evidence="9">
    <location>
        <begin position="1"/>
        <end position="65"/>
    </location>
</feature>
<feature type="compositionally biased region" description="Basic and acidic residues" evidence="9">
    <location>
        <begin position="398"/>
        <end position="407"/>
    </location>
</feature>
<dbReference type="GO" id="GO:0035556">
    <property type="term" value="P:intracellular signal transduction"/>
    <property type="evidence" value="ECO:0007669"/>
    <property type="project" value="TreeGrafter"/>
</dbReference>
<dbReference type="InterPro" id="IPR011009">
    <property type="entry name" value="Kinase-like_dom_sf"/>
</dbReference>
<keyword evidence="3" id="KW-0808">Transferase</keyword>
<evidence type="ECO:0000256" key="6">
    <source>
        <dbReference type="ARBA" id="ARBA00022840"/>
    </source>
</evidence>
<feature type="compositionally biased region" description="Polar residues" evidence="9">
    <location>
        <begin position="181"/>
        <end position="190"/>
    </location>
</feature>
<evidence type="ECO:0000256" key="4">
    <source>
        <dbReference type="ARBA" id="ARBA00022741"/>
    </source>
</evidence>
<dbReference type="InterPro" id="IPR011993">
    <property type="entry name" value="PH-like_dom_sf"/>
</dbReference>
<dbReference type="EC" id="2.7.11.1" evidence="1"/>
<evidence type="ECO:0000256" key="2">
    <source>
        <dbReference type="ARBA" id="ARBA00022527"/>
    </source>
</evidence>
<sequence>MSASIAGSTFFSSASASSSSSKNRRPSAAASRSAPNIHSDPSAPHPPSAPSPTSAPGLSSSVYSPYPQMAHHLASSTVVQPLAPLTPISSPSNLNQSTLSFASTSTNTSTASSAAVSRASSCRSTNSVQAVPMKKPQRGPAVPRIVTRGLNAIGAYGVGLGSPTATSSGMGASSSMGGSTDRSASATGSGTAPPPQQRRRGSDSPRGSPHTSPRLDPAGPDPPQLAVDEARLPHPRPQRVPSWRSTASARSRNSHIAAISLVEEGGSASAGSDNEAWGIKGQRKAQQREGSGGWSRERERESSAGGATVSWSRRPSARDDELSSIRAGSLSPRRASHSRPGSSESLQVQGGGEASAPRRRETSVATVASTTSQGTATTASTGGVAATGAGASSGGAPREGERERERPNAMGVVGTRRSVDDFEFGEVLGEGSYSTYALKVLDKEHIKREKKTKYVLIERDTLKALDGHPGVIRLFWTFQDEWSLYYVLELAQNGELLKLIKKYGSLDLRSARYYIAQILSAVEFMHEKGVIHRDLKPEKCVLLCFLLIDGLETDPAGLQNSILLDDTMRVKITDFGTAKLLKSEEMVDGRPEEQPDGRPRARSFVGTPEYVSPEVLSEGRESSFSSDFWALGCILFQLLAGRPPFQARTEYLMFQKIINLEYEFPLGFPADAKDLTEKLLVVDPTQRLGGDPKSGNGIEAIKAHPFFTSHLTRSPASPFTAAPESEGASPSINSTAEAATAEASTAVSTSASSVSASTLPLSTPSVATPSGSIAEIVPPTASAPASLPSRSTLEPPSLPISADENPLDAPIDWPTIWSIPPPEIRTGLAQPAPVVKGEFVLLGPGSGAPSSAGTGLTREGGAYDSWDDRASVVSEDAIVDDDVDVDETASSPTSASGRDLPPASSFGAGKWANVLLPSETILLLSQILQRPSSAAAARSALLRSPKIKFPSKVPSSLNPLNLITSSASVASASSATGHGLSSVPPAVTTVATAPLPAGTKERTLILTDYPRLLCLKEAPHKVSIKSEVFLGSALKGGVRKEGASAFVAVEPIGKDGKGFVVKTRNYKYDEPSGQAQRWIQELREAHAAGLTGAQTPRR</sequence>
<dbReference type="CDD" id="cd05581">
    <property type="entry name" value="STKc_PDK1"/>
    <property type="match status" value="1"/>
</dbReference>
<feature type="region of interest" description="Disordered" evidence="9">
    <location>
        <begin position="712"/>
        <end position="740"/>
    </location>
</feature>
<evidence type="ECO:0000256" key="5">
    <source>
        <dbReference type="ARBA" id="ARBA00022777"/>
    </source>
</evidence>
<comment type="catalytic activity">
    <reaction evidence="7">
        <text>L-threonyl-[protein] + ATP = O-phospho-L-threonyl-[protein] + ADP + H(+)</text>
        <dbReference type="Rhea" id="RHEA:46608"/>
        <dbReference type="Rhea" id="RHEA-COMP:11060"/>
        <dbReference type="Rhea" id="RHEA-COMP:11605"/>
        <dbReference type="ChEBI" id="CHEBI:15378"/>
        <dbReference type="ChEBI" id="CHEBI:30013"/>
        <dbReference type="ChEBI" id="CHEBI:30616"/>
        <dbReference type="ChEBI" id="CHEBI:61977"/>
        <dbReference type="ChEBI" id="CHEBI:456216"/>
        <dbReference type="EC" id="2.7.11.1"/>
    </reaction>
</comment>
<feature type="region of interest" description="Disordered" evidence="9">
    <location>
        <begin position="165"/>
        <end position="252"/>
    </location>
</feature>
<gene>
    <name evidence="11" type="primary">SPOSA6832_05104</name>
</gene>
<evidence type="ECO:0000256" key="3">
    <source>
        <dbReference type="ARBA" id="ARBA00022679"/>
    </source>
</evidence>
<dbReference type="InterPro" id="IPR039046">
    <property type="entry name" value="PDPK1"/>
</dbReference>
<accession>A0A0D6ETC8</accession>
<feature type="region of interest" description="Disordered" evidence="9">
    <location>
        <begin position="880"/>
        <end position="902"/>
    </location>
</feature>
<dbReference type="PANTHER" id="PTHR24356:SF163">
    <property type="entry name" value="3-PHOSPHOINOSITIDE-DEPENDENT PROTEIN KINASE 1-RELATED"/>
    <property type="match status" value="1"/>
</dbReference>
<dbReference type="InterPro" id="IPR000719">
    <property type="entry name" value="Prot_kinase_dom"/>
</dbReference>
<feature type="region of interest" description="Disordered" evidence="9">
    <location>
        <begin position="83"/>
        <end position="144"/>
    </location>
</feature>
<dbReference type="GO" id="GO:0005524">
    <property type="term" value="F:ATP binding"/>
    <property type="evidence" value="ECO:0007669"/>
    <property type="project" value="UniProtKB-KW"/>
</dbReference>
<evidence type="ECO:0000313" key="11">
    <source>
        <dbReference type="EMBL" id="CEQ43199.1"/>
    </source>
</evidence>
<feature type="compositionally biased region" description="Low complexity" evidence="9">
    <location>
        <begin position="363"/>
        <end position="396"/>
    </location>
</feature>
<dbReference type="InterPro" id="IPR050236">
    <property type="entry name" value="Ser_Thr_kinase_AGC"/>
</dbReference>
<name>A0A0D6ETC8_SPOSA</name>
<evidence type="ECO:0000256" key="7">
    <source>
        <dbReference type="ARBA" id="ARBA00047899"/>
    </source>
</evidence>
<dbReference type="SUPFAM" id="SSF56112">
    <property type="entry name" value="Protein kinase-like (PK-like)"/>
    <property type="match status" value="1"/>
</dbReference>